<proteinExistence type="predicted"/>
<evidence type="ECO:0000313" key="2">
    <source>
        <dbReference type="Proteomes" id="UP000887116"/>
    </source>
</evidence>
<keyword evidence="2" id="KW-1185">Reference proteome</keyword>
<sequence length="80" mass="8815">MVAKATTLKKDCDTILINVEGSYPVVWEEGRAAPYFGIPYHCGCKVRHVYWRMGEDGSKTGNALGMCSSRGNVKFCILAL</sequence>
<dbReference type="AlphaFoldDB" id="A0A8X6I5F9"/>
<evidence type="ECO:0000313" key="1">
    <source>
        <dbReference type="EMBL" id="GFQ87917.1"/>
    </source>
</evidence>
<gene>
    <name evidence="1" type="ORF">TNCT_567401</name>
</gene>
<organism evidence="1 2">
    <name type="scientific">Trichonephila clavata</name>
    <name type="common">Joro spider</name>
    <name type="synonym">Nephila clavata</name>
    <dbReference type="NCBI Taxonomy" id="2740835"/>
    <lineage>
        <taxon>Eukaryota</taxon>
        <taxon>Metazoa</taxon>
        <taxon>Ecdysozoa</taxon>
        <taxon>Arthropoda</taxon>
        <taxon>Chelicerata</taxon>
        <taxon>Arachnida</taxon>
        <taxon>Araneae</taxon>
        <taxon>Araneomorphae</taxon>
        <taxon>Entelegynae</taxon>
        <taxon>Araneoidea</taxon>
        <taxon>Nephilidae</taxon>
        <taxon>Trichonephila</taxon>
    </lineage>
</organism>
<protein>
    <submittedName>
        <fullName evidence="1">Uncharacterized protein</fullName>
    </submittedName>
</protein>
<reference evidence="1" key="1">
    <citation type="submission" date="2020-07" db="EMBL/GenBank/DDBJ databases">
        <title>Multicomponent nature underlies the extraordinary mechanical properties of spider dragline silk.</title>
        <authorList>
            <person name="Kono N."/>
            <person name="Nakamura H."/>
            <person name="Mori M."/>
            <person name="Yoshida Y."/>
            <person name="Ohtoshi R."/>
            <person name="Malay A.D."/>
            <person name="Moran D.A.P."/>
            <person name="Tomita M."/>
            <person name="Numata K."/>
            <person name="Arakawa K."/>
        </authorList>
    </citation>
    <scope>NUCLEOTIDE SEQUENCE</scope>
</reference>
<dbReference type="EMBL" id="BMAO01033216">
    <property type="protein sequence ID" value="GFQ87917.1"/>
    <property type="molecule type" value="Genomic_DNA"/>
</dbReference>
<name>A0A8X6I5F9_TRICU</name>
<accession>A0A8X6I5F9</accession>
<dbReference type="Proteomes" id="UP000887116">
    <property type="component" value="Unassembled WGS sequence"/>
</dbReference>
<comment type="caution">
    <text evidence="1">The sequence shown here is derived from an EMBL/GenBank/DDBJ whole genome shotgun (WGS) entry which is preliminary data.</text>
</comment>